<gene>
    <name evidence="5" type="ORF">Clacol_003918</name>
</gene>
<dbReference type="AlphaFoldDB" id="A0AAV5A901"/>
<organism evidence="5 6">
    <name type="scientific">Clathrus columnatus</name>
    <dbReference type="NCBI Taxonomy" id="1419009"/>
    <lineage>
        <taxon>Eukaryota</taxon>
        <taxon>Fungi</taxon>
        <taxon>Dikarya</taxon>
        <taxon>Basidiomycota</taxon>
        <taxon>Agaricomycotina</taxon>
        <taxon>Agaricomycetes</taxon>
        <taxon>Phallomycetidae</taxon>
        <taxon>Phallales</taxon>
        <taxon>Clathraceae</taxon>
        <taxon>Clathrus</taxon>
    </lineage>
</organism>
<dbReference type="Proteomes" id="UP001050691">
    <property type="component" value="Unassembled WGS sequence"/>
</dbReference>
<comment type="subcellular location">
    <subcellularLocation>
        <location evidence="4">Peroxisome membrane</location>
    </subcellularLocation>
</comment>
<keyword evidence="2" id="KW-0472">Membrane</keyword>
<reference evidence="5" key="1">
    <citation type="submission" date="2021-10" db="EMBL/GenBank/DDBJ databases">
        <title>De novo Genome Assembly of Clathrus columnatus (Basidiomycota, Fungi) Using Illumina and Nanopore Sequence Data.</title>
        <authorList>
            <person name="Ogiso-Tanaka E."/>
            <person name="Itagaki H."/>
            <person name="Hosoya T."/>
            <person name="Hosaka K."/>
        </authorList>
    </citation>
    <scope>NUCLEOTIDE SEQUENCE</scope>
    <source>
        <strain evidence="5">MO-923</strain>
    </source>
</reference>
<evidence type="ECO:0000313" key="5">
    <source>
        <dbReference type="EMBL" id="GJJ09694.1"/>
    </source>
</evidence>
<dbReference type="GO" id="GO:0005778">
    <property type="term" value="C:peroxisomal membrane"/>
    <property type="evidence" value="ECO:0007669"/>
    <property type="project" value="UniProtKB-SubCell"/>
</dbReference>
<evidence type="ECO:0000256" key="2">
    <source>
        <dbReference type="ARBA" id="ARBA00023136"/>
    </source>
</evidence>
<protein>
    <recommendedName>
        <fullName evidence="7">Peroxisomal biogenesis factor 11</fullName>
    </recommendedName>
</protein>
<dbReference type="PANTHER" id="PTHR12652">
    <property type="entry name" value="PEROXISOMAL BIOGENESIS FACTOR 11"/>
    <property type="match status" value="1"/>
</dbReference>
<keyword evidence="3" id="KW-0576">Peroxisome</keyword>
<comment type="caution">
    <text evidence="5">The sequence shown here is derived from an EMBL/GenBank/DDBJ whole genome shotgun (WGS) entry which is preliminary data.</text>
</comment>
<dbReference type="EMBL" id="BPWL01000004">
    <property type="protein sequence ID" value="GJJ09694.1"/>
    <property type="molecule type" value="Genomic_DNA"/>
</dbReference>
<name>A0AAV5A901_9AGAM</name>
<dbReference type="Pfam" id="PF05648">
    <property type="entry name" value="PEX11"/>
    <property type="match status" value="1"/>
</dbReference>
<sequence length="254" mass="28587">MSSVASQVILHPYVSHFLKVLATTNGRDKLHLKFPSYKTYRALQYFARFFTWVLLRRGYTVEGARWNNLKNSLASGRKLMRIFKPLENLQTALRTLQAIGSPTEQITTIARQLSYFGYLSYDMLVWSHSIRFVAFTPERAAKFNKLSFRFWLSGILFSIANGLLKGNRLATEAKALRNSSEKSLLDDGAKRSRLAAIASERTVNQYQLTIDLLDVWLPATALGLVNLNDGVAGTLGFISSIMALRTQWAAVASK</sequence>
<accession>A0AAV5A901</accession>
<evidence type="ECO:0000313" key="6">
    <source>
        <dbReference type="Proteomes" id="UP001050691"/>
    </source>
</evidence>
<evidence type="ECO:0000256" key="4">
    <source>
        <dbReference type="ARBA" id="ARBA00046271"/>
    </source>
</evidence>
<dbReference type="GO" id="GO:0016559">
    <property type="term" value="P:peroxisome fission"/>
    <property type="evidence" value="ECO:0007669"/>
    <property type="project" value="InterPro"/>
</dbReference>
<dbReference type="PANTHER" id="PTHR12652:SF50">
    <property type="entry name" value="PEROXIN 11"/>
    <property type="match status" value="1"/>
</dbReference>
<evidence type="ECO:0008006" key="7">
    <source>
        <dbReference type="Google" id="ProtNLM"/>
    </source>
</evidence>
<dbReference type="InterPro" id="IPR008733">
    <property type="entry name" value="PEX11"/>
</dbReference>
<keyword evidence="1" id="KW-0962">Peroxisome biogenesis</keyword>
<proteinExistence type="predicted"/>
<evidence type="ECO:0000256" key="1">
    <source>
        <dbReference type="ARBA" id="ARBA00022593"/>
    </source>
</evidence>
<evidence type="ECO:0000256" key="3">
    <source>
        <dbReference type="ARBA" id="ARBA00023140"/>
    </source>
</evidence>
<keyword evidence="6" id="KW-1185">Reference proteome</keyword>